<feature type="transmembrane region" description="Helical" evidence="1">
    <location>
        <begin position="15"/>
        <end position="40"/>
    </location>
</feature>
<feature type="transmembrane region" description="Helical" evidence="1">
    <location>
        <begin position="52"/>
        <end position="71"/>
    </location>
</feature>
<evidence type="ECO:0000256" key="1">
    <source>
        <dbReference type="SAM" id="Phobius"/>
    </source>
</evidence>
<proteinExistence type="predicted"/>
<keyword evidence="1" id="KW-1133">Transmembrane helix</keyword>
<name>A0ABV2QIB4_9MICO</name>
<dbReference type="RefSeq" id="WP_354023004.1">
    <property type="nucleotide sequence ID" value="NZ_JBEPSJ010000001.1"/>
</dbReference>
<gene>
    <name evidence="2" type="ORF">ABIE21_000284</name>
</gene>
<sequence>MANPGVYFPHASDTAWPFLAFVGAVFSVPLLGLAILMLIAGHVSRMRTVAGAVLALAIAAASVAGLITAGSEFRKAETAHRIAYLGEARAWLERGYGVTLTEAELSELVTTQGISGQFEGATAFITIRGDRDTGNLLVTGRDGEEIPPLE</sequence>
<keyword evidence="1" id="KW-0472">Membrane</keyword>
<dbReference type="Proteomes" id="UP001549257">
    <property type="component" value="Unassembled WGS sequence"/>
</dbReference>
<dbReference type="EMBL" id="JBEPSJ010000001">
    <property type="protein sequence ID" value="MET4580794.1"/>
    <property type="molecule type" value="Genomic_DNA"/>
</dbReference>
<reference evidence="2 3" key="1">
    <citation type="submission" date="2024-06" db="EMBL/GenBank/DDBJ databases">
        <title>Sorghum-associated microbial communities from plants grown in Nebraska, USA.</title>
        <authorList>
            <person name="Schachtman D."/>
        </authorList>
    </citation>
    <scope>NUCLEOTIDE SEQUENCE [LARGE SCALE GENOMIC DNA]</scope>
    <source>
        <strain evidence="2 3">2857</strain>
    </source>
</reference>
<comment type="caution">
    <text evidence="2">The sequence shown here is derived from an EMBL/GenBank/DDBJ whole genome shotgun (WGS) entry which is preliminary data.</text>
</comment>
<keyword evidence="3" id="KW-1185">Reference proteome</keyword>
<protein>
    <submittedName>
        <fullName evidence="2">MFS family permease</fullName>
    </submittedName>
</protein>
<organism evidence="2 3">
    <name type="scientific">Conyzicola nivalis</name>
    <dbReference type="NCBI Taxonomy" id="1477021"/>
    <lineage>
        <taxon>Bacteria</taxon>
        <taxon>Bacillati</taxon>
        <taxon>Actinomycetota</taxon>
        <taxon>Actinomycetes</taxon>
        <taxon>Micrococcales</taxon>
        <taxon>Microbacteriaceae</taxon>
        <taxon>Conyzicola</taxon>
    </lineage>
</organism>
<evidence type="ECO:0000313" key="3">
    <source>
        <dbReference type="Proteomes" id="UP001549257"/>
    </source>
</evidence>
<accession>A0ABV2QIB4</accession>
<evidence type="ECO:0000313" key="2">
    <source>
        <dbReference type="EMBL" id="MET4580794.1"/>
    </source>
</evidence>
<keyword evidence="1" id="KW-0812">Transmembrane</keyword>